<dbReference type="InterPro" id="IPR051677">
    <property type="entry name" value="AfsR-DnrI-RedD_regulator"/>
</dbReference>
<dbReference type="EMBL" id="CP059572">
    <property type="protein sequence ID" value="QXJ21278.1"/>
    <property type="molecule type" value="Genomic_DNA"/>
</dbReference>
<evidence type="ECO:0000313" key="4">
    <source>
        <dbReference type="Proteomes" id="UP001049518"/>
    </source>
</evidence>
<dbReference type="Pfam" id="PF03704">
    <property type="entry name" value="BTAD"/>
    <property type="match status" value="1"/>
</dbReference>
<protein>
    <submittedName>
        <fullName evidence="3">SARP family transcriptional regulator</fullName>
    </submittedName>
</protein>
<name>A0ABX8QWY2_9ACTN</name>
<reference evidence="3" key="1">
    <citation type="submission" date="2020-07" db="EMBL/GenBank/DDBJ databases">
        <authorList>
            <person name="Tarantini F.S."/>
            <person name="Hong K.W."/>
            <person name="Chan K.G."/>
        </authorList>
    </citation>
    <scope>NUCLEOTIDE SEQUENCE</scope>
    <source>
        <strain evidence="3">32-07</strain>
    </source>
</reference>
<dbReference type="InterPro" id="IPR005158">
    <property type="entry name" value="BTAD"/>
</dbReference>
<dbReference type="InterPro" id="IPR036388">
    <property type="entry name" value="WH-like_DNA-bd_sf"/>
</dbReference>
<evidence type="ECO:0000256" key="1">
    <source>
        <dbReference type="SAM" id="MobiDB-lite"/>
    </source>
</evidence>
<dbReference type="PANTHER" id="PTHR35807">
    <property type="entry name" value="TRANSCRIPTIONAL REGULATOR REDD-RELATED"/>
    <property type="match status" value="1"/>
</dbReference>
<sequence>MDTQASMLHLFEGPYVTVGGRRQDIPRGSRRLLAFVALNRRRVDRRCAADALWPGSDGDRASGNLRSALWRLRGARIEVLASDKWSIWLNGGVTVDAHLVGDWAGRLIAGAEERADLDVSPTCMDALDLLPGYYDDWALLERERLRQRMLHALESLSRRLSRIGRHADAVEAAMLAVSAEPLRESAQRALIEAHLAEGNVVEARDSHRRYADLIRRELGIVPSPALSRLVHPHPRGVPPPRTSPDGTHPRATSPPRPHSSHATTSPANG</sequence>
<dbReference type="InterPro" id="IPR011990">
    <property type="entry name" value="TPR-like_helical_dom_sf"/>
</dbReference>
<keyword evidence="4" id="KW-1185">Reference proteome</keyword>
<proteinExistence type="predicted"/>
<accession>A0ABX8QWY2</accession>
<feature type="compositionally biased region" description="Polar residues" evidence="1">
    <location>
        <begin position="260"/>
        <end position="269"/>
    </location>
</feature>
<gene>
    <name evidence="3" type="ORF">AGRA3207_002115</name>
</gene>
<feature type="region of interest" description="Disordered" evidence="1">
    <location>
        <begin position="225"/>
        <end position="269"/>
    </location>
</feature>
<evidence type="ECO:0000259" key="2">
    <source>
        <dbReference type="SMART" id="SM01043"/>
    </source>
</evidence>
<dbReference type="Gene3D" id="1.10.10.10">
    <property type="entry name" value="Winged helix-like DNA-binding domain superfamily/Winged helix DNA-binding domain"/>
    <property type="match status" value="1"/>
</dbReference>
<dbReference type="SUPFAM" id="SSF48452">
    <property type="entry name" value="TPR-like"/>
    <property type="match status" value="1"/>
</dbReference>
<dbReference type="SMART" id="SM01043">
    <property type="entry name" value="BTAD"/>
    <property type="match status" value="1"/>
</dbReference>
<dbReference type="Proteomes" id="UP001049518">
    <property type="component" value="Chromosome"/>
</dbReference>
<dbReference type="Gene3D" id="1.25.40.10">
    <property type="entry name" value="Tetratricopeptide repeat domain"/>
    <property type="match status" value="1"/>
</dbReference>
<dbReference type="RefSeq" id="WP_231334421.1">
    <property type="nucleotide sequence ID" value="NZ_CP059572.1"/>
</dbReference>
<organism evidence="3 4">
    <name type="scientific">Actinomadura graeca</name>
    <dbReference type="NCBI Taxonomy" id="2750812"/>
    <lineage>
        <taxon>Bacteria</taxon>
        <taxon>Bacillati</taxon>
        <taxon>Actinomycetota</taxon>
        <taxon>Actinomycetes</taxon>
        <taxon>Streptosporangiales</taxon>
        <taxon>Thermomonosporaceae</taxon>
        <taxon>Actinomadura</taxon>
    </lineage>
</organism>
<feature type="domain" description="Bacterial transcriptional activator" evidence="2">
    <location>
        <begin position="95"/>
        <end position="234"/>
    </location>
</feature>
<evidence type="ECO:0000313" key="3">
    <source>
        <dbReference type="EMBL" id="QXJ21278.1"/>
    </source>
</evidence>